<keyword evidence="1" id="KW-0732">Signal</keyword>
<dbReference type="PANTHER" id="PTHR42767">
    <property type="entry name" value="ENDO-BETA-1,6-GALACTANASE"/>
    <property type="match status" value="1"/>
</dbReference>
<dbReference type="InterPro" id="IPR000772">
    <property type="entry name" value="Ricin_B_lectin"/>
</dbReference>
<dbReference type="InterPro" id="IPR035992">
    <property type="entry name" value="Ricin_B-like_lectins"/>
</dbReference>
<proteinExistence type="predicted"/>
<name>A0A3E0HFX1_9PSEU</name>
<protein>
    <submittedName>
        <fullName evidence="3">O-glycosyl hydrolase</fullName>
    </submittedName>
</protein>
<dbReference type="GO" id="GO:0004553">
    <property type="term" value="F:hydrolase activity, hydrolyzing O-glycosyl compounds"/>
    <property type="evidence" value="ECO:0007669"/>
    <property type="project" value="InterPro"/>
</dbReference>
<organism evidence="3 4">
    <name type="scientific">Kutzneria buriramensis</name>
    <dbReference type="NCBI Taxonomy" id="1045776"/>
    <lineage>
        <taxon>Bacteria</taxon>
        <taxon>Bacillati</taxon>
        <taxon>Actinomycetota</taxon>
        <taxon>Actinomycetes</taxon>
        <taxon>Pseudonocardiales</taxon>
        <taxon>Pseudonocardiaceae</taxon>
        <taxon>Kutzneria</taxon>
    </lineage>
</organism>
<dbReference type="InterPro" id="IPR013780">
    <property type="entry name" value="Glyco_hydro_b"/>
</dbReference>
<dbReference type="InterPro" id="IPR039514">
    <property type="entry name" value="6GAL-like"/>
</dbReference>
<feature type="chain" id="PRO_5017572260" evidence="1">
    <location>
        <begin position="22"/>
        <end position="607"/>
    </location>
</feature>
<dbReference type="CDD" id="cd00161">
    <property type="entry name" value="beta-trefoil_Ricin-like"/>
    <property type="match status" value="1"/>
</dbReference>
<dbReference type="PROSITE" id="PS50231">
    <property type="entry name" value="RICIN_B_LECTIN"/>
    <property type="match status" value="1"/>
</dbReference>
<dbReference type="Proteomes" id="UP000256269">
    <property type="component" value="Unassembled WGS sequence"/>
</dbReference>
<keyword evidence="4" id="KW-1185">Reference proteome</keyword>
<keyword evidence="3" id="KW-0378">Hydrolase</keyword>
<dbReference type="Gene3D" id="2.80.10.50">
    <property type="match status" value="2"/>
</dbReference>
<dbReference type="InterPro" id="IPR017853">
    <property type="entry name" value="GH"/>
</dbReference>
<dbReference type="Pfam" id="PF14587">
    <property type="entry name" value="Glyco_hydr_30_2"/>
    <property type="match status" value="1"/>
</dbReference>
<comment type="caution">
    <text evidence="3">The sequence shown here is derived from an EMBL/GenBank/DDBJ whole genome shotgun (WGS) entry which is preliminary data.</text>
</comment>
<dbReference type="PANTHER" id="PTHR42767:SF1">
    <property type="entry name" value="ENDO-BETA-1,6-GALACTANASE-LIKE DOMAIN-CONTAINING PROTEIN"/>
    <property type="match status" value="1"/>
</dbReference>
<evidence type="ECO:0000256" key="1">
    <source>
        <dbReference type="SAM" id="SignalP"/>
    </source>
</evidence>
<evidence type="ECO:0000313" key="4">
    <source>
        <dbReference type="Proteomes" id="UP000256269"/>
    </source>
</evidence>
<sequence>MRTVILATALVMTAMAAPAVAAPQAAAEVSGTPAQSVQGFGASGAWWVNDLANFAPAARQRVSDLLFGPAGLDLSVYRYNVGGGGVGVSNPARAPQTALVSPGVYDWSKDPGGTAFVQAAAQHGLPDLQAFVNSAPPVWTTNGKSCGGSLTGGDEAAYGKYLADVVTHFQQQGVTFSQVSPMNEPDNNFGDCGQEGMSVGTGQRGAIVRAVGAALADAGSQAQVLADETSWALQDIFELPSWAGDANTQRYLVALAHHTYDFPTNATLNVLRSSAKNYGKPLWATEICCSNGGGYGQGFDPTIDGGLRMADLIHQDLTEANDAQFDWWTALSPVLGCDPVAVPSCPTTKNSQGWNDGLIYYDPNYATDGNQNLYLTKRFWALANFSRFVRPNAVRFPITGMPSNVWPVAFESGGTWTVVAINDNTSATSFPLHFGATNGQLTPTGAYRTSATEDLALVTLPTVSGSTMTATLPARSITTFTFSQPTTAVPGRNYVIQSTNSGSAADVAGASTSDGASVIQYHTTGDANQRWTVQANGTITSVNSGKCLDASAAAVTQRTCNGSQAQQWSLTDGSIANQGGGLTAASTVDGVQLTVGAGQQWTLDATG</sequence>
<dbReference type="OrthoDB" id="9806701at2"/>
<dbReference type="SUPFAM" id="SSF51011">
    <property type="entry name" value="Glycosyl hydrolase domain"/>
    <property type="match status" value="1"/>
</dbReference>
<dbReference type="RefSeq" id="WP_116176543.1">
    <property type="nucleotide sequence ID" value="NZ_CP144375.1"/>
</dbReference>
<feature type="domain" description="Ricin B lectin" evidence="2">
    <location>
        <begin position="491"/>
        <end position="604"/>
    </location>
</feature>
<dbReference type="Pfam" id="PF00652">
    <property type="entry name" value="Ricin_B_lectin"/>
    <property type="match status" value="1"/>
</dbReference>
<reference evidence="3 4" key="1">
    <citation type="submission" date="2018-08" db="EMBL/GenBank/DDBJ databases">
        <title>Genomic Encyclopedia of Archaeal and Bacterial Type Strains, Phase II (KMG-II): from individual species to whole genera.</title>
        <authorList>
            <person name="Goeker M."/>
        </authorList>
    </citation>
    <scope>NUCLEOTIDE SEQUENCE [LARGE SCALE GENOMIC DNA]</scope>
    <source>
        <strain evidence="3 4">DSM 45791</strain>
    </source>
</reference>
<dbReference type="AlphaFoldDB" id="A0A3E0HFX1"/>
<evidence type="ECO:0000313" key="3">
    <source>
        <dbReference type="EMBL" id="REH44594.1"/>
    </source>
</evidence>
<feature type="signal peptide" evidence="1">
    <location>
        <begin position="1"/>
        <end position="21"/>
    </location>
</feature>
<evidence type="ECO:0000259" key="2">
    <source>
        <dbReference type="SMART" id="SM00458"/>
    </source>
</evidence>
<accession>A0A3E0HFX1</accession>
<dbReference type="Gene3D" id="3.20.20.80">
    <property type="entry name" value="Glycosidases"/>
    <property type="match status" value="1"/>
</dbReference>
<dbReference type="Gene3D" id="2.60.40.1180">
    <property type="entry name" value="Golgi alpha-mannosidase II"/>
    <property type="match status" value="1"/>
</dbReference>
<dbReference type="SMART" id="SM00458">
    <property type="entry name" value="RICIN"/>
    <property type="match status" value="1"/>
</dbReference>
<gene>
    <name evidence="3" type="ORF">BCF44_10874</name>
</gene>
<dbReference type="InterPro" id="IPR039743">
    <property type="entry name" value="6GAL/EXGAL"/>
</dbReference>
<dbReference type="SUPFAM" id="SSF50370">
    <property type="entry name" value="Ricin B-like lectins"/>
    <property type="match status" value="1"/>
</dbReference>
<dbReference type="EMBL" id="QUNO01000008">
    <property type="protein sequence ID" value="REH44594.1"/>
    <property type="molecule type" value="Genomic_DNA"/>
</dbReference>
<dbReference type="SUPFAM" id="SSF51445">
    <property type="entry name" value="(Trans)glycosidases"/>
    <property type="match status" value="1"/>
</dbReference>